<proteinExistence type="predicted"/>
<dbReference type="EMBL" id="MCGO01000071">
    <property type="protein sequence ID" value="ORY32460.1"/>
    <property type="molecule type" value="Genomic_DNA"/>
</dbReference>
<evidence type="ECO:0000313" key="2">
    <source>
        <dbReference type="Proteomes" id="UP000193642"/>
    </source>
</evidence>
<keyword evidence="2" id="KW-1185">Reference proteome</keyword>
<gene>
    <name evidence="1" type="ORF">BCR33DRAFT_839663</name>
</gene>
<name>A0A1Y2BD43_9FUNG</name>
<organism evidence="1 2">
    <name type="scientific">Rhizoclosmatium globosum</name>
    <dbReference type="NCBI Taxonomy" id="329046"/>
    <lineage>
        <taxon>Eukaryota</taxon>
        <taxon>Fungi</taxon>
        <taxon>Fungi incertae sedis</taxon>
        <taxon>Chytridiomycota</taxon>
        <taxon>Chytridiomycota incertae sedis</taxon>
        <taxon>Chytridiomycetes</taxon>
        <taxon>Chytridiales</taxon>
        <taxon>Chytriomycetaceae</taxon>
        <taxon>Rhizoclosmatium</taxon>
    </lineage>
</organism>
<comment type="caution">
    <text evidence="1">The sequence shown here is derived from an EMBL/GenBank/DDBJ whole genome shotgun (WGS) entry which is preliminary data.</text>
</comment>
<sequence length="145" mass="16254">MALQHCVRVNVCLKSHTLAQVYLDLHNIPVFPIQHWPSFHYDWQTILPVAPATVSTLFQSLEAISKAELGGDYMVRTVNAMFKLYTNLNVPFCPNMNTGNVKLSLGYLNRHLGSSDPSIRYRSFKEVPTTIYMAVVVSAVLILSG</sequence>
<protein>
    <submittedName>
        <fullName evidence="1">Uncharacterized protein</fullName>
    </submittedName>
</protein>
<reference evidence="1 2" key="1">
    <citation type="submission" date="2016-07" db="EMBL/GenBank/DDBJ databases">
        <title>Pervasive Adenine N6-methylation of Active Genes in Fungi.</title>
        <authorList>
            <consortium name="DOE Joint Genome Institute"/>
            <person name="Mondo S.J."/>
            <person name="Dannebaum R.O."/>
            <person name="Kuo R.C."/>
            <person name="Labutti K."/>
            <person name="Haridas S."/>
            <person name="Kuo A."/>
            <person name="Salamov A."/>
            <person name="Ahrendt S.R."/>
            <person name="Lipzen A."/>
            <person name="Sullivan W."/>
            <person name="Andreopoulos W.B."/>
            <person name="Clum A."/>
            <person name="Lindquist E."/>
            <person name="Daum C."/>
            <person name="Ramamoorthy G.K."/>
            <person name="Gryganskyi A."/>
            <person name="Culley D."/>
            <person name="Magnuson J.K."/>
            <person name="James T.Y."/>
            <person name="O'Malley M.A."/>
            <person name="Stajich J.E."/>
            <person name="Spatafora J.W."/>
            <person name="Visel A."/>
            <person name="Grigoriev I.V."/>
        </authorList>
    </citation>
    <scope>NUCLEOTIDE SEQUENCE [LARGE SCALE GENOMIC DNA]</scope>
    <source>
        <strain evidence="1 2">JEL800</strain>
    </source>
</reference>
<dbReference type="Proteomes" id="UP000193642">
    <property type="component" value="Unassembled WGS sequence"/>
</dbReference>
<evidence type="ECO:0000313" key="1">
    <source>
        <dbReference type="EMBL" id="ORY32460.1"/>
    </source>
</evidence>
<dbReference type="AlphaFoldDB" id="A0A1Y2BD43"/>
<accession>A0A1Y2BD43</accession>